<dbReference type="GO" id="GO:0006955">
    <property type="term" value="P:immune response"/>
    <property type="evidence" value="ECO:0007669"/>
    <property type="project" value="InterPro"/>
</dbReference>
<feature type="domain" description="LamG-like jellyroll fold" evidence="5">
    <location>
        <begin position="790"/>
        <end position="939"/>
    </location>
</feature>
<dbReference type="PATRIC" id="fig|1246995.3.peg.7926"/>
<keyword evidence="7" id="KW-1185">Reference proteome</keyword>
<sequence length="1222" mass="128881">MNAARNGSILYRFAALAASSVILVPAVFAVAGPAAAAPATPVFDKPAKPKERATEAQAVAAAVATDSRVEVTGARSETTQVFAEPDGHLTLEATAVPQRVRRESGEWAPIDLNLREAPDGTLRPGASVADVRFSPGGTKPLVTLVSEGKKLSIGWPRPLPEPTVAGTAATYAEVFPDVDLVVHATETGFTHVLVVKTPEAAADPAIQQIRYDLGGDATFVATRGGGLQAVAGGRTLASATEAVMWDSARPTAARRALSAEPAAGSTTGAPADTATIAPVAATVEGGDLVLRPDAELLAAPASAFPLYIDPPWSTGKKRWAYATNNNGNNTDVSKARVGKDPEGSRTYRSFFEFSTSFLKSKHIESAYVQMELDHSASCLETWTHMYSTGSIASTPRTKWSPKLSTWLAATASRAPEGDGCDGKGDQTVNFPADVTKAPQVTNKIQAIAKAGSTTVTMGFCACNADGDYESSADRWKKFFPNKAKLIVDYDSKPGKPFNLKISGVTCPSSGSVSIGTAEPTLTATYPDADEDKNQSLTASYEWVEVPSDGHVLSTTPRRTTPAPKSVPAGDAVSSNKLTGVLKDHRYAIRTFATDPKPYQVAGDWSAWCIFRVDTTVPKPPELTVKTSPTLPGTAATVQLSSPNKDVTKFAYGWDDTPLRTVAATGTTTKTATVSLTAPRYGGLTFFAYAIDITQNNGNNAQVEFTVGRPTEAFARWKLETYPLVETPAKAMADANPAAAGDTPLVPDSTAPDVTWAADAHLIGGSAASFNATANSPFGALKSTAALDTSKSFSVAAWLRLGDVDDYRTAVSKDGAAMSVFRLQYRVDRNAWCFSVRAKDEPGSELTGACSVAPAVRGKWTHVAGVYDDAELKLRLYVDGVLVSDFTPPATWLATWAGGWNAKGAVVVGRALDTKYTGPVDWFHGEIADVQLFDRALVPADLLGQRADDLNSNLVDEPGIMRPIQVGQWDFDAAGWCYQAGVPDTCTAPDASAFDRPLTLTPGIETGEGVRDAGLVLDATHWASDPDPLAGTPTQEYGFSRDLPVLRTDQAFTVAAWVRLDDSLGTETVVSQDTAGAGFSGFDVRYESTGSKYVFAMRNTATATTQASSVSVAVEDPTVWHHLVAVFDPGLRELHLYVDGGGQPDLDDPAANRHAVAAANTGLVPWQATGSLVVGRSDQPAGFTHWLSGSVDTVTAWQGELTAAAIQTLYDSEAPQADPASAG</sequence>
<feature type="region of interest" description="Disordered" evidence="3">
    <location>
        <begin position="550"/>
        <end position="571"/>
    </location>
</feature>
<dbReference type="Gene3D" id="2.60.120.200">
    <property type="match status" value="2"/>
</dbReference>
<gene>
    <name evidence="6" type="ORF">AFR_39170</name>
</gene>
<feature type="domain" description="LamG-like jellyroll fold" evidence="5">
    <location>
        <begin position="1049"/>
        <end position="1203"/>
    </location>
</feature>
<dbReference type="OrthoDB" id="176279at2"/>
<evidence type="ECO:0000313" key="6">
    <source>
        <dbReference type="EMBL" id="AGZ46088.1"/>
    </source>
</evidence>
<dbReference type="KEGG" id="afs:AFR_39170"/>
<evidence type="ECO:0000256" key="4">
    <source>
        <dbReference type="SAM" id="SignalP"/>
    </source>
</evidence>
<dbReference type="AlphaFoldDB" id="U5WA82"/>
<dbReference type="eggNOG" id="COG2755">
    <property type="taxonomic scope" value="Bacteria"/>
</dbReference>
<organism evidence="6 7">
    <name type="scientific">Actinoplanes friuliensis DSM 7358</name>
    <dbReference type="NCBI Taxonomy" id="1246995"/>
    <lineage>
        <taxon>Bacteria</taxon>
        <taxon>Bacillati</taxon>
        <taxon>Actinomycetota</taxon>
        <taxon>Actinomycetes</taxon>
        <taxon>Micromonosporales</taxon>
        <taxon>Micromonosporaceae</taxon>
        <taxon>Actinoplanes</taxon>
    </lineage>
</organism>
<dbReference type="Pfam" id="PF13385">
    <property type="entry name" value="Laminin_G_3"/>
    <property type="match status" value="2"/>
</dbReference>
<dbReference type="STRING" id="1246995.AFR_39170"/>
<dbReference type="InterPro" id="IPR013320">
    <property type="entry name" value="ConA-like_dom_sf"/>
</dbReference>
<dbReference type="SMART" id="SM00560">
    <property type="entry name" value="LamGL"/>
    <property type="match status" value="2"/>
</dbReference>
<dbReference type="eggNOG" id="COG3534">
    <property type="taxonomic scope" value="Bacteria"/>
</dbReference>
<keyword evidence="1 4" id="KW-0732">Signal</keyword>
<feature type="signal peptide" evidence="4">
    <location>
        <begin position="1"/>
        <end position="36"/>
    </location>
</feature>
<accession>U5WA82</accession>
<proteinExistence type="predicted"/>
<dbReference type="EMBL" id="CP006272">
    <property type="protein sequence ID" value="AGZ46088.1"/>
    <property type="molecule type" value="Genomic_DNA"/>
</dbReference>
<dbReference type="HOGENOM" id="CLU_003050_0_0_11"/>
<dbReference type="InterPro" id="IPR006558">
    <property type="entry name" value="LamG-like"/>
</dbReference>
<dbReference type="InterPro" id="IPR042837">
    <property type="entry name" value="PTX3"/>
</dbReference>
<dbReference type="RefSeq" id="WP_023562422.1">
    <property type="nucleotide sequence ID" value="NC_022657.1"/>
</dbReference>
<dbReference type="SUPFAM" id="SSF49899">
    <property type="entry name" value="Concanavalin A-like lectins/glucanases"/>
    <property type="match status" value="2"/>
</dbReference>
<evidence type="ECO:0000259" key="5">
    <source>
        <dbReference type="SMART" id="SM00560"/>
    </source>
</evidence>
<reference evidence="6 7" key="1">
    <citation type="journal article" date="2014" name="J. Biotechnol.">
        <title>Complete genome sequence of the actinobacterium Actinoplanes friuliensis HAG 010964, producer of the lipopeptide antibiotic friulimycin.</title>
        <authorList>
            <person name="Ruckert C."/>
            <person name="Szczepanowski R."/>
            <person name="Albersmeier A."/>
            <person name="Goesmann A."/>
            <person name="Fischer N."/>
            <person name="Steinkamper A."/>
            <person name="Puhler A."/>
            <person name="Biener R."/>
            <person name="Schwartz D."/>
            <person name="Kalinowski J."/>
        </authorList>
    </citation>
    <scope>NUCLEOTIDE SEQUENCE [LARGE SCALE GENOMIC DNA]</scope>
    <source>
        <strain evidence="6 7">DSM 7358</strain>
    </source>
</reference>
<protein>
    <recommendedName>
        <fullName evidence="5">LamG-like jellyroll fold domain-containing protein</fullName>
    </recommendedName>
</protein>
<keyword evidence="2" id="KW-1015">Disulfide bond</keyword>
<feature type="chain" id="PRO_5004665709" description="LamG-like jellyroll fold domain-containing protein" evidence="4">
    <location>
        <begin position="37"/>
        <end position="1222"/>
    </location>
</feature>
<dbReference type="PANTHER" id="PTHR46943">
    <property type="entry name" value="PENTRAXIN-RELATED PROTEIN PTX3"/>
    <property type="match status" value="1"/>
</dbReference>
<evidence type="ECO:0000256" key="3">
    <source>
        <dbReference type="SAM" id="MobiDB-lite"/>
    </source>
</evidence>
<evidence type="ECO:0000256" key="1">
    <source>
        <dbReference type="ARBA" id="ARBA00022729"/>
    </source>
</evidence>
<dbReference type="Proteomes" id="UP000017746">
    <property type="component" value="Chromosome"/>
</dbReference>
<name>U5WA82_9ACTN</name>
<dbReference type="PANTHER" id="PTHR46943:SF1">
    <property type="entry name" value="PENTRAXIN-RELATED PROTEIN PTX3"/>
    <property type="match status" value="1"/>
</dbReference>
<evidence type="ECO:0000313" key="7">
    <source>
        <dbReference type="Proteomes" id="UP000017746"/>
    </source>
</evidence>
<evidence type="ECO:0000256" key="2">
    <source>
        <dbReference type="ARBA" id="ARBA00023157"/>
    </source>
</evidence>